<evidence type="ECO:0008006" key="3">
    <source>
        <dbReference type="Google" id="ProtNLM"/>
    </source>
</evidence>
<reference evidence="1" key="2">
    <citation type="submission" date="2020-09" db="EMBL/GenBank/DDBJ databases">
        <authorList>
            <person name="Sun Q."/>
            <person name="Zhou Y."/>
        </authorList>
    </citation>
    <scope>NUCLEOTIDE SEQUENCE</scope>
    <source>
        <strain evidence="1">CGMCC 1.15082</strain>
    </source>
</reference>
<dbReference type="EMBL" id="BMHH01000002">
    <property type="protein sequence ID" value="GGA82455.1"/>
    <property type="molecule type" value="Genomic_DNA"/>
</dbReference>
<evidence type="ECO:0000313" key="2">
    <source>
        <dbReference type="Proteomes" id="UP000646478"/>
    </source>
</evidence>
<sequence length="129" mass="14267">MEAQLRELLGDEDFLKLVENYGGIRLFVPSFGANEMTNVERVLGADAARKLAELWGGDYLVPPLARTFRAIRYQRDGLSNAKIAQRLGITESGVVRIFSRENAARRVRREKLRGGLDTAGSTRSGSTIA</sequence>
<reference evidence="1" key="1">
    <citation type="journal article" date="2014" name="Int. J. Syst. Evol. Microbiol.">
        <title>Complete genome sequence of Corynebacterium casei LMG S-19264T (=DSM 44701T), isolated from a smear-ripened cheese.</title>
        <authorList>
            <consortium name="US DOE Joint Genome Institute (JGI-PGF)"/>
            <person name="Walter F."/>
            <person name="Albersmeier A."/>
            <person name="Kalinowski J."/>
            <person name="Ruckert C."/>
        </authorList>
    </citation>
    <scope>NUCLEOTIDE SEQUENCE</scope>
    <source>
        <strain evidence="1">CGMCC 1.15082</strain>
    </source>
</reference>
<dbReference type="InterPro" id="IPR009057">
    <property type="entry name" value="Homeodomain-like_sf"/>
</dbReference>
<keyword evidence="2" id="KW-1185">Reference proteome</keyword>
<proteinExistence type="predicted"/>
<organism evidence="1 2">
    <name type="scientific">Brucella endophytica</name>
    <dbReference type="NCBI Taxonomy" id="1963359"/>
    <lineage>
        <taxon>Bacteria</taxon>
        <taxon>Pseudomonadati</taxon>
        <taxon>Pseudomonadota</taxon>
        <taxon>Alphaproteobacteria</taxon>
        <taxon>Hyphomicrobiales</taxon>
        <taxon>Brucellaceae</taxon>
        <taxon>Brucella/Ochrobactrum group</taxon>
        <taxon>Brucella</taxon>
    </lineage>
</organism>
<dbReference type="Proteomes" id="UP000646478">
    <property type="component" value="Unassembled WGS sequence"/>
</dbReference>
<comment type="caution">
    <text evidence="1">The sequence shown here is derived from an EMBL/GenBank/DDBJ whole genome shotgun (WGS) entry which is preliminary data.</text>
</comment>
<gene>
    <name evidence="1" type="ORF">GCM10011491_07340</name>
</gene>
<evidence type="ECO:0000313" key="1">
    <source>
        <dbReference type="EMBL" id="GGA82455.1"/>
    </source>
</evidence>
<protein>
    <recommendedName>
        <fullName evidence="3">Mor transcription activator domain-containing protein</fullName>
    </recommendedName>
</protein>
<dbReference type="AlphaFoldDB" id="A0A916S429"/>
<accession>A0A916S429</accession>
<name>A0A916S429_9HYPH</name>
<dbReference type="SUPFAM" id="SSF46689">
    <property type="entry name" value="Homeodomain-like"/>
    <property type="match status" value="1"/>
</dbReference>